<dbReference type="GeneID" id="15804453"/>
<dbReference type="VEuPathDB" id="PiroplasmaDB:BEWA_013770"/>
<comment type="caution">
    <text evidence="2">The sequence shown here is derived from an EMBL/GenBank/DDBJ whole genome shotgun (WGS) entry which is preliminary data.</text>
</comment>
<protein>
    <recommendedName>
        <fullName evidence="4">Signal peptide containing protein</fullName>
    </recommendedName>
</protein>
<reference evidence="2 3" key="1">
    <citation type="journal article" date="2012" name="BMC Genomics">
        <title>Comparative genomic analysis and phylogenetic position of Theileria equi.</title>
        <authorList>
            <person name="Kappmeyer L.S."/>
            <person name="Thiagarajan M."/>
            <person name="Herndon D.R."/>
            <person name="Ramsay J.D."/>
            <person name="Caler E."/>
            <person name="Djikeng A."/>
            <person name="Gillespie J.J."/>
            <person name="Lau A.O."/>
            <person name="Roalson E.H."/>
            <person name="Silva J.C."/>
            <person name="Silva M.G."/>
            <person name="Suarez C.E."/>
            <person name="Ueti M.W."/>
            <person name="Nene V.M."/>
            <person name="Mealey R.H."/>
            <person name="Knowles D.P."/>
            <person name="Brayton K.A."/>
        </authorList>
    </citation>
    <scope>NUCLEOTIDE SEQUENCE [LARGE SCALE GENOMIC DNA]</scope>
    <source>
        <strain evidence="2 3">WA</strain>
    </source>
</reference>
<dbReference type="RefSeq" id="XP_004832270.1">
    <property type="nucleotide sequence ID" value="XM_004832213.1"/>
</dbReference>
<evidence type="ECO:0000313" key="2">
    <source>
        <dbReference type="EMBL" id="EKX72818.1"/>
    </source>
</evidence>
<evidence type="ECO:0000313" key="3">
    <source>
        <dbReference type="Proteomes" id="UP000031512"/>
    </source>
</evidence>
<organism evidence="2 3">
    <name type="scientific">Theileria equi strain WA</name>
    <dbReference type="NCBI Taxonomy" id="1537102"/>
    <lineage>
        <taxon>Eukaryota</taxon>
        <taxon>Sar</taxon>
        <taxon>Alveolata</taxon>
        <taxon>Apicomplexa</taxon>
        <taxon>Aconoidasida</taxon>
        <taxon>Piroplasmida</taxon>
        <taxon>Theileriidae</taxon>
        <taxon>Theileria</taxon>
    </lineage>
</organism>
<sequence length="305" mass="35081">MKTSTLKTFIYAIVIYHINLVNCVELNISKYDEALVKALDCYYDDIPTRFFFPKSIPITTITDGSTKLWSAKRGEECRMIIVRLRGTRPVVIHISPMDSKTCLKRPWVEIHRSDEAWKTGFFSRLLFTHLKRDKTLVDLKEFPRSTDSFSLDLSLEKDTEKCVVADYHTGNLPCRIHIPQISNYASEVRFGDEDLWRASEYGEYCTSAVTMLEKGKPRLIQLIFSDSSALNAIYCMREDYGWIHILGSEFEEKMVELLNEATAHEYADEDLQKASGYYSGEEDDDDNINTEEGLSEKLLSGSKQN</sequence>
<proteinExistence type="predicted"/>
<dbReference type="EMBL" id="ACOU01000004">
    <property type="protein sequence ID" value="EKX72818.1"/>
    <property type="molecule type" value="Genomic_DNA"/>
</dbReference>
<dbReference type="AlphaFoldDB" id="L1LCE2"/>
<gene>
    <name evidence="2" type="ORF">BEWA_013770</name>
</gene>
<feature type="region of interest" description="Disordered" evidence="1">
    <location>
        <begin position="276"/>
        <end position="305"/>
    </location>
</feature>
<name>L1LCE2_THEEQ</name>
<accession>L1LCE2</accession>
<feature type="compositionally biased region" description="Acidic residues" evidence="1">
    <location>
        <begin position="280"/>
        <end position="289"/>
    </location>
</feature>
<evidence type="ECO:0008006" key="4">
    <source>
        <dbReference type="Google" id="ProtNLM"/>
    </source>
</evidence>
<dbReference type="KEGG" id="beq:BEWA_013770"/>
<evidence type="ECO:0000256" key="1">
    <source>
        <dbReference type="SAM" id="MobiDB-lite"/>
    </source>
</evidence>
<dbReference type="Proteomes" id="UP000031512">
    <property type="component" value="Unassembled WGS sequence"/>
</dbReference>
<keyword evidence="3" id="KW-1185">Reference proteome</keyword>